<dbReference type="InterPro" id="IPR014748">
    <property type="entry name" value="Enoyl-CoA_hydra_C"/>
</dbReference>
<dbReference type="PANTHER" id="PTHR11941:SF54">
    <property type="entry name" value="ENOYL-COA HYDRATASE, MITOCHONDRIAL"/>
    <property type="match status" value="1"/>
</dbReference>
<name>A0A068WZB1_ECHGR</name>
<evidence type="ECO:0000256" key="1">
    <source>
        <dbReference type="ARBA" id="ARBA00005254"/>
    </source>
</evidence>
<evidence type="ECO:0000313" key="6">
    <source>
        <dbReference type="Proteomes" id="UP000492820"/>
    </source>
</evidence>
<dbReference type="AlphaFoldDB" id="A0A068WZB1"/>
<dbReference type="Pfam" id="PF00378">
    <property type="entry name" value="ECH_1"/>
    <property type="match status" value="1"/>
</dbReference>
<dbReference type="Gene3D" id="1.10.12.10">
    <property type="entry name" value="Lyase 2-enoyl-coa Hydratase, Chain A, domain 2"/>
    <property type="match status" value="1"/>
</dbReference>
<evidence type="ECO:0000256" key="3">
    <source>
        <dbReference type="ARBA" id="ARBA00023239"/>
    </source>
</evidence>
<dbReference type="EMBL" id="LK028588">
    <property type="protein sequence ID" value="CDS23007.1"/>
    <property type="molecule type" value="Genomic_DNA"/>
</dbReference>
<reference evidence="7" key="3">
    <citation type="submission" date="2020-10" db="UniProtKB">
        <authorList>
            <consortium name="WormBaseParasite"/>
        </authorList>
    </citation>
    <scope>IDENTIFICATION</scope>
</reference>
<dbReference type="GO" id="GO:0005739">
    <property type="term" value="C:mitochondrion"/>
    <property type="evidence" value="ECO:0007669"/>
    <property type="project" value="TreeGrafter"/>
</dbReference>
<organism evidence="5">
    <name type="scientific">Echinococcus granulosus</name>
    <name type="common">Hydatid tapeworm</name>
    <dbReference type="NCBI Taxonomy" id="6210"/>
    <lineage>
        <taxon>Eukaryota</taxon>
        <taxon>Metazoa</taxon>
        <taxon>Spiralia</taxon>
        <taxon>Lophotrochozoa</taxon>
        <taxon>Platyhelminthes</taxon>
        <taxon>Cestoda</taxon>
        <taxon>Eucestoda</taxon>
        <taxon>Cyclophyllidea</taxon>
        <taxon>Taeniidae</taxon>
        <taxon>Echinococcus</taxon>
        <taxon>Echinococcus granulosus group</taxon>
    </lineage>
</organism>
<dbReference type="CDD" id="cd06558">
    <property type="entry name" value="crotonase-like"/>
    <property type="match status" value="1"/>
</dbReference>
<comment type="similarity">
    <text evidence="1 4">Belongs to the enoyl-CoA hydratase/isomerase family.</text>
</comment>
<dbReference type="OrthoDB" id="416585at2759"/>
<keyword evidence="3" id="KW-0456">Lyase</keyword>
<protein>
    <recommendedName>
        <fullName evidence="2">enoyl-CoA hydratase</fullName>
        <ecNumber evidence="2">4.2.1.17</ecNumber>
    </recommendedName>
</protein>
<evidence type="ECO:0000313" key="7">
    <source>
        <dbReference type="WBParaSite" id="EgrG_000702200"/>
    </source>
</evidence>
<dbReference type="InterPro" id="IPR001753">
    <property type="entry name" value="Enoyl-CoA_hydra/iso"/>
</dbReference>
<evidence type="ECO:0000313" key="5">
    <source>
        <dbReference type="EMBL" id="CDS23007.1"/>
    </source>
</evidence>
<gene>
    <name evidence="5" type="ORF">EgrG_000702200</name>
</gene>
<reference evidence="5" key="2">
    <citation type="submission" date="2014-06" db="EMBL/GenBank/DDBJ databases">
        <authorList>
            <person name="Aslett M."/>
        </authorList>
    </citation>
    <scope>NUCLEOTIDE SEQUENCE</scope>
</reference>
<evidence type="ECO:0000256" key="4">
    <source>
        <dbReference type="RuleBase" id="RU003707"/>
    </source>
</evidence>
<dbReference type="PROSITE" id="PS00166">
    <property type="entry name" value="ENOYL_COA_HYDRATASE"/>
    <property type="match status" value="1"/>
</dbReference>
<dbReference type="FunFam" id="3.90.226.10:FF:000009">
    <property type="entry name" value="Carnitinyl-CoA dehydratase"/>
    <property type="match status" value="1"/>
</dbReference>
<evidence type="ECO:0000256" key="2">
    <source>
        <dbReference type="ARBA" id="ARBA00012076"/>
    </source>
</evidence>
<dbReference type="Proteomes" id="UP000492820">
    <property type="component" value="Unassembled WGS sequence"/>
</dbReference>
<accession>A0A068WZB1</accession>
<dbReference type="SUPFAM" id="SSF52096">
    <property type="entry name" value="ClpP/crotonase"/>
    <property type="match status" value="1"/>
</dbReference>
<dbReference type="PANTHER" id="PTHR11941">
    <property type="entry name" value="ENOYL-COA HYDRATASE-RELATED"/>
    <property type="match status" value="1"/>
</dbReference>
<proteinExistence type="inferred from homology"/>
<dbReference type="WBParaSite" id="EgrG_000702200">
    <property type="protein sequence ID" value="EgrG_000702200"/>
    <property type="gene ID" value="EgrG_000702200"/>
</dbReference>
<dbReference type="Gene3D" id="3.90.226.10">
    <property type="entry name" value="2-enoyl-CoA Hydratase, Chain A, domain 1"/>
    <property type="match status" value="1"/>
</dbReference>
<dbReference type="EC" id="4.2.1.17" evidence="2"/>
<sequence length="288" mass="31198">MLRFIRRVLQIKLRFQSALAQYRGVKVSRRGADLQVGLIELDRPDTFNALCPQLMKELAVAVEQLDADSSIRCLVITGTKRVFSVGADLKHLDDLRRLEALRRWEALGAVEKPTIAAVNGAALGGGCELAMMCDVVYAGERARFGHPEVGLALVPGAGGTQRLIRAIGKSRAMEMILSGKAISAKEAAAFGLVSSVYPVTEVVDRAIALAERISAHSLVALRAVKRAVGAGEKKLLEHYIANCCSYQLPLDQGLKVEREIFLATLSSNDCGEGVSARIEKRKPKFTDS</sequence>
<reference evidence="5 6" key="1">
    <citation type="journal article" date="2013" name="Nature">
        <title>The genomes of four tapeworm species reveal adaptations to parasitism.</title>
        <authorList>
            <person name="Tsai I.J."/>
            <person name="Zarowiecki M."/>
            <person name="Holroyd N."/>
            <person name="Garciarrubio A."/>
            <person name="Sanchez-Flores A."/>
            <person name="Brooks K.L."/>
            <person name="Tracey A."/>
            <person name="Bobes R.J."/>
            <person name="Fragoso G."/>
            <person name="Sciutto E."/>
            <person name="Aslett M."/>
            <person name="Beasley H."/>
            <person name="Bennett H.M."/>
            <person name="Cai J."/>
            <person name="Camicia F."/>
            <person name="Clark R."/>
            <person name="Cucher M."/>
            <person name="De Silva N."/>
            <person name="Day T.A."/>
            <person name="Deplazes P."/>
            <person name="Estrada K."/>
            <person name="Fernandez C."/>
            <person name="Holland P.W."/>
            <person name="Hou J."/>
            <person name="Hu S."/>
            <person name="Huckvale T."/>
            <person name="Hung S.S."/>
            <person name="Kamenetzky L."/>
            <person name="Keane J.A."/>
            <person name="Kiss F."/>
            <person name="Koziol U."/>
            <person name="Lambert O."/>
            <person name="Liu K."/>
            <person name="Luo X."/>
            <person name="Luo Y."/>
            <person name="Macchiaroli N."/>
            <person name="Nichol S."/>
            <person name="Paps J."/>
            <person name="Parkinson J."/>
            <person name="Pouchkina-Stantcheva N."/>
            <person name="Riddiford N."/>
            <person name="Rosenzvit M."/>
            <person name="Salinas G."/>
            <person name="Wasmuth J.D."/>
            <person name="Zamanian M."/>
            <person name="Zheng Y."/>
            <person name="Cai X."/>
            <person name="Soberon X."/>
            <person name="Olson P.D."/>
            <person name="Laclette J.P."/>
            <person name="Brehm K."/>
            <person name="Berriman M."/>
            <person name="Garciarrubio A."/>
            <person name="Bobes R.J."/>
            <person name="Fragoso G."/>
            <person name="Sanchez-Flores A."/>
            <person name="Estrada K."/>
            <person name="Cevallos M.A."/>
            <person name="Morett E."/>
            <person name="Gonzalez V."/>
            <person name="Portillo T."/>
            <person name="Ochoa-Leyva A."/>
            <person name="Jose M.V."/>
            <person name="Sciutto E."/>
            <person name="Landa A."/>
            <person name="Jimenez L."/>
            <person name="Valdes V."/>
            <person name="Carrero J.C."/>
            <person name="Larralde C."/>
            <person name="Morales-Montor J."/>
            <person name="Limon-Lason J."/>
            <person name="Soberon X."/>
            <person name="Laclette J.P."/>
        </authorList>
    </citation>
    <scope>NUCLEOTIDE SEQUENCE [LARGE SCALE GENOMIC DNA]</scope>
</reference>
<dbReference type="GO" id="GO:0004300">
    <property type="term" value="F:enoyl-CoA hydratase activity"/>
    <property type="evidence" value="ECO:0007669"/>
    <property type="project" value="UniProtKB-EC"/>
</dbReference>
<dbReference type="GO" id="GO:0006635">
    <property type="term" value="P:fatty acid beta-oxidation"/>
    <property type="evidence" value="ECO:0007669"/>
    <property type="project" value="TreeGrafter"/>
</dbReference>
<dbReference type="InterPro" id="IPR018376">
    <property type="entry name" value="Enoyl-CoA_hyd/isom_CS"/>
</dbReference>
<dbReference type="InterPro" id="IPR029045">
    <property type="entry name" value="ClpP/crotonase-like_dom_sf"/>
</dbReference>